<evidence type="ECO:0000313" key="2">
    <source>
        <dbReference type="Proteomes" id="UP001239111"/>
    </source>
</evidence>
<dbReference type="EMBL" id="CM056744">
    <property type="protein sequence ID" value="KAJ8664431.1"/>
    <property type="molecule type" value="Genomic_DNA"/>
</dbReference>
<organism evidence="1 2">
    <name type="scientific">Eretmocerus hayati</name>
    <dbReference type="NCBI Taxonomy" id="131215"/>
    <lineage>
        <taxon>Eukaryota</taxon>
        <taxon>Metazoa</taxon>
        <taxon>Ecdysozoa</taxon>
        <taxon>Arthropoda</taxon>
        <taxon>Hexapoda</taxon>
        <taxon>Insecta</taxon>
        <taxon>Pterygota</taxon>
        <taxon>Neoptera</taxon>
        <taxon>Endopterygota</taxon>
        <taxon>Hymenoptera</taxon>
        <taxon>Apocrita</taxon>
        <taxon>Proctotrupomorpha</taxon>
        <taxon>Chalcidoidea</taxon>
        <taxon>Aphelinidae</taxon>
        <taxon>Aphelininae</taxon>
        <taxon>Eretmocerus</taxon>
    </lineage>
</organism>
<evidence type="ECO:0000313" key="1">
    <source>
        <dbReference type="EMBL" id="KAJ8664431.1"/>
    </source>
</evidence>
<comment type="caution">
    <text evidence="1">The sequence shown here is derived from an EMBL/GenBank/DDBJ whole genome shotgun (WGS) entry which is preliminary data.</text>
</comment>
<sequence length="666" mass="77208">MNKSVNPCDDFYNFACGKYLVNSTHYKFWPEVSPSIQLEEKVEYQVKHAIESITQEDPEYLQKLSSFYWSCMDDGIENKNSKAEIMETMEKLGGWPVLNRTWNESNFDWKETMYAFRNTGLSISSFLDINFGPDIRNRNTTIIMDEPKLIFDPSKLTKGSEDAFVKKYFDYMVDLAEILGANRSYAIEELNNSLHFEIEMAKIKVKSDDLTISDSYNSIKVKELSELCPHVPWLDYLTNILQPPNPIQPSDSVIVNSPSNIREYCELFDRTSNRTMANYAFFNFVSYFANLLGPGGQKIVEQFHADVFNRPILHPSSKWKKCSTVAQRRMSMAVGTLFIKKYFNHDTKSEASKIVKVIQDQMMKSIEQVSWMTNRTKKFAEEKLESMKPLIAYPDHFLDEKRLNEIYINLTVNRHSYLESTLNLNRLDYELAALDYRQPVDSFKWPSSIDLNPASVNAAYSLIDNSFVLHAGMLQRPFFHAENTKYINFGGIGTVIAHEISHGFDGFGRQFDKYGRKINESDIDFGAEEKFFEKIQCLLNQSISYGLAKNIKVDAAETLQENVADNIGVKQAYLAYDAWLSNRTMEPRLDGLKEFSPRQLFWLSHANTMCERLRPGARRRRRQVSSSYLPNHMRILVAYNNMPEFARDFNCPLGSFMNHEEKCDMW</sequence>
<reference evidence="1" key="1">
    <citation type="submission" date="2023-04" db="EMBL/GenBank/DDBJ databases">
        <title>A chromosome-level genome assembly of the parasitoid wasp Eretmocerus hayati.</title>
        <authorList>
            <person name="Zhong Y."/>
            <person name="Liu S."/>
            <person name="Liu Y."/>
        </authorList>
    </citation>
    <scope>NUCLEOTIDE SEQUENCE</scope>
    <source>
        <strain evidence="1">ZJU_SS_LIU_2023</strain>
    </source>
</reference>
<dbReference type="Proteomes" id="UP001239111">
    <property type="component" value="Chromosome 4"/>
</dbReference>
<name>A0ACC2N0E3_9HYME</name>
<proteinExistence type="predicted"/>
<protein>
    <submittedName>
        <fullName evidence="1">Uncharacterized protein</fullName>
    </submittedName>
</protein>
<accession>A0ACC2N0E3</accession>
<keyword evidence="2" id="KW-1185">Reference proteome</keyword>
<gene>
    <name evidence="1" type="ORF">QAD02_006093</name>
</gene>